<evidence type="ECO:0000313" key="3">
    <source>
        <dbReference type="Proteomes" id="UP001352852"/>
    </source>
</evidence>
<protein>
    <submittedName>
        <fullName evidence="2">Uncharacterized protein</fullName>
    </submittedName>
</protein>
<sequence length="100" mass="11410">VKEERLDEINAPRSHHNAESCVWCLCFRMDHTSPSSKTQRRVQGVSSTSHGRTEGQTGLHIHHLNSCPLAIKLLSFHCNLIMCFYQLGFLLASRLFPTLY</sequence>
<feature type="compositionally biased region" description="Polar residues" evidence="1">
    <location>
        <begin position="44"/>
        <end position="54"/>
    </location>
</feature>
<evidence type="ECO:0000313" key="2">
    <source>
        <dbReference type="EMBL" id="MED6288301.1"/>
    </source>
</evidence>
<proteinExistence type="predicted"/>
<comment type="caution">
    <text evidence="2">The sequence shown here is derived from an EMBL/GenBank/DDBJ whole genome shotgun (WGS) entry which is preliminary data.</text>
</comment>
<accession>A0ABU7ENE1</accession>
<dbReference type="EMBL" id="JAHUTJ010060264">
    <property type="protein sequence ID" value="MED6288301.1"/>
    <property type="molecule type" value="Genomic_DNA"/>
</dbReference>
<reference evidence="2 3" key="1">
    <citation type="submission" date="2021-06" db="EMBL/GenBank/DDBJ databases">
        <authorList>
            <person name="Palmer J.M."/>
        </authorList>
    </citation>
    <scope>NUCLEOTIDE SEQUENCE [LARGE SCALE GENOMIC DNA]</scope>
    <source>
        <strain evidence="2 3">CL_MEX2019</strain>
        <tissue evidence="2">Muscle</tissue>
    </source>
</reference>
<dbReference type="Proteomes" id="UP001352852">
    <property type="component" value="Unassembled WGS sequence"/>
</dbReference>
<keyword evidence="3" id="KW-1185">Reference proteome</keyword>
<feature type="non-terminal residue" evidence="2">
    <location>
        <position position="1"/>
    </location>
</feature>
<evidence type="ECO:0000256" key="1">
    <source>
        <dbReference type="SAM" id="MobiDB-lite"/>
    </source>
</evidence>
<name>A0ABU7ENE1_9TELE</name>
<organism evidence="2 3">
    <name type="scientific">Characodon lateralis</name>
    <dbReference type="NCBI Taxonomy" id="208331"/>
    <lineage>
        <taxon>Eukaryota</taxon>
        <taxon>Metazoa</taxon>
        <taxon>Chordata</taxon>
        <taxon>Craniata</taxon>
        <taxon>Vertebrata</taxon>
        <taxon>Euteleostomi</taxon>
        <taxon>Actinopterygii</taxon>
        <taxon>Neopterygii</taxon>
        <taxon>Teleostei</taxon>
        <taxon>Neoteleostei</taxon>
        <taxon>Acanthomorphata</taxon>
        <taxon>Ovalentaria</taxon>
        <taxon>Atherinomorphae</taxon>
        <taxon>Cyprinodontiformes</taxon>
        <taxon>Goodeidae</taxon>
        <taxon>Characodon</taxon>
    </lineage>
</organism>
<gene>
    <name evidence="2" type="ORF">CHARACLAT_025224</name>
</gene>
<feature type="region of interest" description="Disordered" evidence="1">
    <location>
        <begin position="32"/>
        <end position="54"/>
    </location>
</feature>